<dbReference type="AlphaFoldDB" id="X6M6I7"/>
<protein>
    <submittedName>
        <fullName evidence="2">Uncharacterized protein</fullName>
    </submittedName>
</protein>
<dbReference type="Proteomes" id="UP000023152">
    <property type="component" value="Unassembled WGS sequence"/>
</dbReference>
<keyword evidence="3" id="KW-1185">Reference proteome</keyword>
<feature type="signal peptide" evidence="1">
    <location>
        <begin position="1"/>
        <end position="16"/>
    </location>
</feature>
<feature type="chain" id="PRO_5004975413" evidence="1">
    <location>
        <begin position="17"/>
        <end position="222"/>
    </location>
</feature>
<proteinExistence type="predicted"/>
<sequence length="222" mass="26559">RFYLFWFNDFLFFVLAYNNVIQNDNVVRIKCCLYLWIQKIVSFDALIFKNMIVNQMFFSKILYYPLFKSLNNKQKNMFHIFVFLTKNKKDINSTLNLLFLCITYCHLKQLISKVNNINEMGNRNTTHFQILKELHTPLSQSQCVLHKHELLICGGHNQRACYSYHKLKNEYKFICEYPSHVRLWGHCVVKLVDNDKDNNQITLLSFGSDYNGENKHTLVMKY</sequence>
<feature type="non-terminal residue" evidence="2">
    <location>
        <position position="222"/>
    </location>
</feature>
<accession>X6M6I7</accession>
<evidence type="ECO:0000256" key="1">
    <source>
        <dbReference type="SAM" id="SignalP"/>
    </source>
</evidence>
<organism evidence="2 3">
    <name type="scientific">Reticulomyxa filosa</name>
    <dbReference type="NCBI Taxonomy" id="46433"/>
    <lineage>
        <taxon>Eukaryota</taxon>
        <taxon>Sar</taxon>
        <taxon>Rhizaria</taxon>
        <taxon>Retaria</taxon>
        <taxon>Foraminifera</taxon>
        <taxon>Monothalamids</taxon>
        <taxon>Reticulomyxidae</taxon>
        <taxon>Reticulomyxa</taxon>
    </lineage>
</organism>
<evidence type="ECO:0000313" key="2">
    <source>
        <dbReference type="EMBL" id="ETO09246.1"/>
    </source>
</evidence>
<dbReference type="SUPFAM" id="SSF50965">
    <property type="entry name" value="Galactose oxidase, central domain"/>
    <property type="match status" value="1"/>
</dbReference>
<dbReference type="EMBL" id="ASPP01024207">
    <property type="protein sequence ID" value="ETO09246.1"/>
    <property type="molecule type" value="Genomic_DNA"/>
</dbReference>
<feature type="non-terminal residue" evidence="2">
    <location>
        <position position="1"/>
    </location>
</feature>
<reference evidence="2 3" key="1">
    <citation type="journal article" date="2013" name="Curr. Biol.">
        <title>The Genome of the Foraminiferan Reticulomyxa filosa.</title>
        <authorList>
            <person name="Glockner G."/>
            <person name="Hulsmann N."/>
            <person name="Schleicher M."/>
            <person name="Noegel A.A."/>
            <person name="Eichinger L."/>
            <person name="Gallinger C."/>
            <person name="Pawlowski J."/>
            <person name="Sierra R."/>
            <person name="Euteneuer U."/>
            <person name="Pillet L."/>
            <person name="Moustafa A."/>
            <person name="Platzer M."/>
            <person name="Groth M."/>
            <person name="Szafranski K."/>
            <person name="Schliwa M."/>
        </authorList>
    </citation>
    <scope>NUCLEOTIDE SEQUENCE [LARGE SCALE GENOMIC DNA]</scope>
</reference>
<gene>
    <name evidence="2" type="ORF">RFI_28141</name>
</gene>
<dbReference type="InterPro" id="IPR011043">
    <property type="entry name" value="Gal_Oxase/kelch_b-propeller"/>
</dbReference>
<comment type="caution">
    <text evidence="2">The sequence shown here is derived from an EMBL/GenBank/DDBJ whole genome shotgun (WGS) entry which is preliminary data.</text>
</comment>
<keyword evidence="1" id="KW-0732">Signal</keyword>
<name>X6M6I7_RETFI</name>
<evidence type="ECO:0000313" key="3">
    <source>
        <dbReference type="Proteomes" id="UP000023152"/>
    </source>
</evidence>